<dbReference type="Gramene" id="GBG64078">
    <property type="protein sequence ID" value="GBG64078"/>
    <property type="gene ID" value="CBR_g40526"/>
</dbReference>
<dbReference type="AlphaFoldDB" id="A0A388K207"/>
<comment type="caution">
    <text evidence="1">The sequence shown here is derived from an EMBL/GenBank/DDBJ whole genome shotgun (WGS) entry which is preliminary data.</text>
</comment>
<sequence length="110" mass="11584">MSLQHGLYVPSDLSVGLSRLRKLWPPCDGVQHPSEVLAVQGGNYFAFFTPSSCGPPLSAGGPGNGERGIRALLVHAPLLPRGLMDACMGGFFCVLYPPPPAVLFICSCAE</sequence>
<evidence type="ECO:0000313" key="1">
    <source>
        <dbReference type="EMBL" id="GBG64078.1"/>
    </source>
</evidence>
<organism evidence="1 2">
    <name type="scientific">Chara braunii</name>
    <name type="common">Braun's stonewort</name>
    <dbReference type="NCBI Taxonomy" id="69332"/>
    <lineage>
        <taxon>Eukaryota</taxon>
        <taxon>Viridiplantae</taxon>
        <taxon>Streptophyta</taxon>
        <taxon>Charophyceae</taxon>
        <taxon>Charales</taxon>
        <taxon>Characeae</taxon>
        <taxon>Chara</taxon>
    </lineage>
</organism>
<dbReference type="EMBL" id="BFEA01000046">
    <property type="protein sequence ID" value="GBG64078.1"/>
    <property type="molecule type" value="Genomic_DNA"/>
</dbReference>
<protein>
    <submittedName>
        <fullName evidence="1">Uncharacterized protein</fullName>
    </submittedName>
</protein>
<gene>
    <name evidence="1" type="ORF">CBR_g40526</name>
</gene>
<accession>A0A388K207</accession>
<reference evidence="1 2" key="1">
    <citation type="journal article" date="2018" name="Cell">
        <title>The Chara Genome: Secondary Complexity and Implications for Plant Terrestrialization.</title>
        <authorList>
            <person name="Nishiyama T."/>
            <person name="Sakayama H."/>
            <person name="Vries J.D."/>
            <person name="Buschmann H."/>
            <person name="Saint-Marcoux D."/>
            <person name="Ullrich K.K."/>
            <person name="Haas F.B."/>
            <person name="Vanderstraeten L."/>
            <person name="Becker D."/>
            <person name="Lang D."/>
            <person name="Vosolsobe S."/>
            <person name="Rombauts S."/>
            <person name="Wilhelmsson P.K.I."/>
            <person name="Janitza P."/>
            <person name="Kern R."/>
            <person name="Heyl A."/>
            <person name="Rumpler F."/>
            <person name="Villalobos L.I.A.C."/>
            <person name="Clay J.M."/>
            <person name="Skokan R."/>
            <person name="Toyoda A."/>
            <person name="Suzuki Y."/>
            <person name="Kagoshima H."/>
            <person name="Schijlen E."/>
            <person name="Tajeshwar N."/>
            <person name="Catarino B."/>
            <person name="Hetherington A.J."/>
            <person name="Saltykova A."/>
            <person name="Bonnot C."/>
            <person name="Breuninger H."/>
            <person name="Symeonidi A."/>
            <person name="Radhakrishnan G.V."/>
            <person name="Van Nieuwerburgh F."/>
            <person name="Deforce D."/>
            <person name="Chang C."/>
            <person name="Karol K.G."/>
            <person name="Hedrich R."/>
            <person name="Ulvskov P."/>
            <person name="Glockner G."/>
            <person name="Delwiche C.F."/>
            <person name="Petrasek J."/>
            <person name="Van de Peer Y."/>
            <person name="Friml J."/>
            <person name="Beilby M."/>
            <person name="Dolan L."/>
            <person name="Kohara Y."/>
            <person name="Sugano S."/>
            <person name="Fujiyama A."/>
            <person name="Delaux P.-M."/>
            <person name="Quint M."/>
            <person name="TheiBen G."/>
            <person name="Hagemann M."/>
            <person name="Harholt J."/>
            <person name="Dunand C."/>
            <person name="Zachgo S."/>
            <person name="Langdale J."/>
            <person name="Maumus F."/>
            <person name="Straeten D.V.D."/>
            <person name="Gould S.B."/>
            <person name="Rensing S.A."/>
        </authorList>
    </citation>
    <scope>NUCLEOTIDE SEQUENCE [LARGE SCALE GENOMIC DNA]</scope>
    <source>
        <strain evidence="1 2">S276</strain>
    </source>
</reference>
<name>A0A388K207_CHABU</name>
<dbReference type="Proteomes" id="UP000265515">
    <property type="component" value="Unassembled WGS sequence"/>
</dbReference>
<keyword evidence="2" id="KW-1185">Reference proteome</keyword>
<evidence type="ECO:0000313" key="2">
    <source>
        <dbReference type="Proteomes" id="UP000265515"/>
    </source>
</evidence>
<proteinExistence type="predicted"/>